<organism evidence="1 2">
    <name type="scientific">Modicisalibacter muralis</name>
    <dbReference type="NCBI Taxonomy" id="119000"/>
    <lineage>
        <taxon>Bacteria</taxon>
        <taxon>Pseudomonadati</taxon>
        <taxon>Pseudomonadota</taxon>
        <taxon>Gammaproteobacteria</taxon>
        <taxon>Oceanospirillales</taxon>
        <taxon>Halomonadaceae</taxon>
        <taxon>Modicisalibacter</taxon>
    </lineage>
</organism>
<name>A0A1G9EU47_9GAMM</name>
<evidence type="ECO:0000313" key="1">
    <source>
        <dbReference type="EMBL" id="SDK79692.1"/>
    </source>
</evidence>
<proteinExistence type="predicted"/>
<keyword evidence="2" id="KW-1185">Reference proteome</keyword>
<dbReference type="STRING" id="119000.SAMN05661010_00118"/>
<dbReference type="RefSeq" id="WP_089724501.1">
    <property type="nucleotide sequence ID" value="NZ_FNGI01000001.1"/>
</dbReference>
<dbReference type="OrthoDB" id="7061120at2"/>
<reference evidence="1 2" key="1">
    <citation type="submission" date="2016-10" db="EMBL/GenBank/DDBJ databases">
        <authorList>
            <person name="de Groot N.N."/>
        </authorList>
    </citation>
    <scope>NUCLEOTIDE SEQUENCE [LARGE SCALE GENOMIC DNA]</scope>
    <source>
        <strain evidence="1 2">DSM 14789</strain>
    </source>
</reference>
<sequence length="349" mass="40450">MRLNLFVVESPLQALSACEAKDSLCAEDKNIILVKLWGGERRENDEQIKKVVGVSEWEEVIFFSTYSKFSVGMHVRIIKNIAKISRKFKGKICNIFIGDFYSVWMHYLKCAIRSDKIFLLDDGNSTIAAYNDSISRNINWPKKDRGHIRQCLHDFIYSYFYNKKYAEKKIIVFSSFHLCDYSPFVIKNEYIELKKRMSEKIVDEKEVYYFGAKYSEVGVMCRKDELAFLGKVVRYYENLGKIFIYIPHRDEEGSKVAAIKKLGNVSVKNLNMPAELYLVLNEKVPLNIGGAYTSVLQNVKVMFDCFSILSFRIPHSILLEKRRGKVIEVYANYSKSGIDVIDLTELNVN</sequence>
<protein>
    <recommendedName>
        <fullName evidence="3">Glycosyltransferase family 52</fullName>
    </recommendedName>
</protein>
<accession>A0A1G9EU47</accession>
<dbReference type="Proteomes" id="UP000198654">
    <property type="component" value="Unassembled WGS sequence"/>
</dbReference>
<evidence type="ECO:0008006" key="3">
    <source>
        <dbReference type="Google" id="ProtNLM"/>
    </source>
</evidence>
<dbReference type="AlphaFoldDB" id="A0A1G9EU47"/>
<gene>
    <name evidence="1" type="ORF">SAMN05661010_00118</name>
</gene>
<evidence type="ECO:0000313" key="2">
    <source>
        <dbReference type="Proteomes" id="UP000198654"/>
    </source>
</evidence>
<dbReference type="EMBL" id="FNGI01000001">
    <property type="protein sequence ID" value="SDK79692.1"/>
    <property type="molecule type" value="Genomic_DNA"/>
</dbReference>